<keyword evidence="7" id="KW-0328">Glycosyltransferase</keyword>
<dbReference type="SUPFAM" id="SSF53448">
    <property type="entry name" value="Nucleotide-diphospho-sugar transferases"/>
    <property type="match status" value="1"/>
</dbReference>
<evidence type="ECO:0000256" key="3">
    <source>
        <dbReference type="ARBA" id="ARBA00004991"/>
    </source>
</evidence>
<evidence type="ECO:0000256" key="2">
    <source>
        <dbReference type="ARBA" id="ARBA00004760"/>
    </source>
</evidence>
<dbReference type="GeneID" id="34520457"/>
<dbReference type="RefSeq" id="XP_022459069.1">
    <property type="nucleotide sequence ID" value="XM_022603356.1"/>
</dbReference>
<evidence type="ECO:0000313" key="16">
    <source>
        <dbReference type="EMBL" id="CDK27073.1"/>
    </source>
</evidence>
<dbReference type="OrthoDB" id="1483400at2759"/>
<keyword evidence="8" id="KW-0808">Transferase</keyword>
<dbReference type="GO" id="GO:0008120">
    <property type="term" value="F:ceramide glucosyltransferase activity"/>
    <property type="evidence" value="ECO:0007669"/>
    <property type="project" value="UniProtKB-EC"/>
</dbReference>
<reference evidence="16" key="1">
    <citation type="submission" date="2013-12" db="EMBL/GenBank/DDBJ databases">
        <authorList>
            <person name="Genoscope - CEA"/>
        </authorList>
    </citation>
    <scope>NUCLEOTIDE SEQUENCE</scope>
    <source>
        <strain evidence="16">CBS 1993</strain>
    </source>
</reference>
<keyword evidence="11 15" id="KW-0472">Membrane</keyword>
<dbReference type="InterPro" id="IPR025993">
    <property type="entry name" value="Ceramide_glucosylTrfase"/>
</dbReference>
<evidence type="ECO:0000256" key="14">
    <source>
        <dbReference type="ARBA" id="ARBA00032575"/>
    </source>
</evidence>
<evidence type="ECO:0000256" key="7">
    <source>
        <dbReference type="ARBA" id="ARBA00022676"/>
    </source>
</evidence>
<evidence type="ECO:0000256" key="10">
    <source>
        <dbReference type="ARBA" id="ARBA00022989"/>
    </source>
</evidence>
<comment type="pathway">
    <text evidence="3">Sphingolipid metabolism.</text>
</comment>
<comment type="subcellular location">
    <subcellularLocation>
        <location evidence="1">Membrane</location>
        <topology evidence="1">Multi-pass membrane protein</topology>
    </subcellularLocation>
</comment>
<dbReference type="AlphaFoldDB" id="W6MLS1"/>
<comment type="pathway">
    <text evidence="2">Lipid metabolism; sphingolipid metabolism.</text>
</comment>
<evidence type="ECO:0000256" key="8">
    <source>
        <dbReference type="ARBA" id="ARBA00022679"/>
    </source>
</evidence>
<dbReference type="UniPathway" id="UPA00222"/>
<evidence type="ECO:0000313" key="17">
    <source>
        <dbReference type="Proteomes" id="UP000019384"/>
    </source>
</evidence>
<dbReference type="Pfam" id="PF13506">
    <property type="entry name" value="Glyco_transf_21"/>
    <property type="match status" value="1"/>
</dbReference>
<dbReference type="Gene3D" id="3.90.550.10">
    <property type="entry name" value="Spore Coat Polysaccharide Biosynthesis Protein SpsA, Chain A"/>
    <property type="match status" value="1"/>
</dbReference>
<dbReference type="Proteomes" id="UP000019384">
    <property type="component" value="Unassembled WGS sequence"/>
</dbReference>
<keyword evidence="10 15" id="KW-1133">Transmembrane helix</keyword>
<evidence type="ECO:0000256" key="9">
    <source>
        <dbReference type="ARBA" id="ARBA00022692"/>
    </source>
</evidence>
<evidence type="ECO:0000256" key="5">
    <source>
        <dbReference type="ARBA" id="ARBA00012699"/>
    </source>
</evidence>
<gene>
    <name evidence="16" type="ORF">KUCA_T00003050001</name>
</gene>
<dbReference type="PANTHER" id="PTHR12726">
    <property type="entry name" value="CERAMIDE GLUCOSYLTRANSFERASE"/>
    <property type="match status" value="1"/>
</dbReference>
<evidence type="ECO:0000256" key="4">
    <source>
        <dbReference type="ARBA" id="ARBA00006739"/>
    </source>
</evidence>
<keyword evidence="17" id="KW-1185">Reference proteome</keyword>
<accession>W6MLS1</accession>
<dbReference type="HOGENOM" id="CLU_030898_1_0_1"/>
<dbReference type="InterPro" id="IPR029044">
    <property type="entry name" value="Nucleotide-diphossugar_trans"/>
</dbReference>
<keyword evidence="9 15" id="KW-0812">Transmembrane</keyword>
<proteinExistence type="inferred from homology"/>
<dbReference type="PANTHER" id="PTHR12726:SF0">
    <property type="entry name" value="CERAMIDE GLUCOSYLTRANSFERASE"/>
    <property type="match status" value="1"/>
</dbReference>
<organism evidence="16 17">
    <name type="scientific">Kuraishia capsulata CBS 1993</name>
    <dbReference type="NCBI Taxonomy" id="1382522"/>
    <lineage>
        <taxon>Eukaryota</taxon>
        <taxon>Fungi</taxon>
        <taxon>Dikarya</taxon>
        <taxon>Ascomycota</taxon>
        <taxon>Saccharomycotina</taxon>
        <taxon>Pichiomycetes</taxon>
        <taxon>Pichiales</taxon>
        <taxon>Pichiaceae</taxon>
        <taxon>Kuraishia</taxon>
    </lineage>
</organism>
<dbReference type="STRING" id="1382522.W6MLS1"/>
<comment type="similarity">
    <text evidence="4">Belongs to the glycosyltransferase 2 family.</text>
</comment>
<evidence type="ECO:0000256" key="15">
    <source>
        <dbReference type="SAM" id="Phobius"/>
    </source>
</evidence>
<sequence length="486" mass="54682">MEESFSYGCITWAVILFIWYVVVLSLASYGFFGILAHSRSKVNNHPQNLDHSNLDGVTILRPLKGLDPEMETCLRCAFTQNYPAGKLEILFCIENATDPATEVAKKIVAEFPHIDSKILIGDSGLPDYFGPNPKINNLAKGYARAKYDIVWVLDSNVWVGPNTLERSVFALKNSTNNGKPTHNFSTKKGRRVNLVHHTPLAVAVEPSLGALCDEMFLSTSHAKFYVSLNNVAVAPCVNGKSNLYRRTELDEAVRQIGLGYLPSNNGQSGEEGPDAAFFGKSGQGIRFFARYIGEDNMIGIALWNKIGACRTAMTGDCAVQPVTSGSNGGLKSYVERRVRWLRVRKYMVMAATLLEPTTECFVSGVYGTFAVSVLFFGQMFNLWWFVFHVLTWVSTDYYQFHFLHMSAYCDHDMRNCSMPYFVHPTFDVSNENTSPSSYRKLAHWLPIWLLRESLALPIWVIAIMGQEIDWRGQPFRIRADLTAERL</sequence>
<name>W6MLS1_9ASCO</name>
<protein>
    <recommendedName>
        <fullName evidence="6">Ceramide glucosyltransferase</fullName>
        <ecNumber evidence="5">2.4.1.80</ecNumber>
    </recommendedName>
    <alternativeName>
        <fullName evidence="13">Glucosylceramide synthase</fullName>
    </alternativeName>
    <alternativeName>
        <fullName evidence="14">UDP-glucose ceramide glucosyltransferase</fullName>
    </alternativeName>
    <alternativeName>
        <fullName evidence="12">UDP-glucose:N-acylsphingosine D-glucosyltransferase</fullName>
    </alternativeName>
</protein>
<dbReference type="EC" id="2.4.1.80" evidence="5"/>
<evidence type="ECO:0000256" key="1">
    <source>
        <dbReference type="ARBA" id="ARBA00004141"/>
    </source>
</evidence>
<feature type="transmembrane region" description="Helical" evidence="15">
    <location>
        <begin position="346"/>
        <end position="376"/>
    </location>
</feature>
<dbReference type="GO" id="GO:0006679">
    <property type="term" value="P:glucosylceramide biosynthetic process"/>
    <property type="evidence" value="ECO:0007669"/>
    <property type="project" value="TreeGrafter"/>
</dbReference>
<feature type="transmembrane region" description="Helical" evidence="15">
    <location>
        <begin position="12"/>
        <end position="35"/>
    </location>
</feature>
<dbReference type="EMBL" id="HG793127">
    <property type="protein sequence ID" value="CDK27073.1"/>
    <property type="molecule type" value="Genomic_DNA"/>
</dbReference>
<evidence type="ECO:0000256" key="12">
    <source>
        <dbReference type="ARBA" id="ARBA00031017"/>
    </source>
</evidence>
<evidence type="ECO:0000256" key="6">
    <source>
        <dbReference type="ARBA" id="ARBA00019988"/>
    </source>
</evidence>
<evidence type="ECO:0000256" key="11">
    <source>
        <dbReference type="ARBA" id="ARBA00023136"/>
    </source>
</evidence>
<dbReference type="GO" id="GO:0016020">
    <property type="term" value="C:membrane"/>
    <property type="evidence" value="ECO:0007669"/>
    <property type="project" value="UniProtKB-SubCell"/>
</dbReference>
<evidence type="ECO:0000256" key="13">
    <source>
        <dbReference type="ARBA" id="ARBA00031543"/>
    </source>
</evidence>
<reference evidence="16" key="2">
    <citation type="submission" date="2014-02" db="EMBL/GenBank/DDBJ databases">
        <title>Complete DNA sequence of /Kuraishia capsulata/ illustrates novel genomic features among budding yeasts (/Saccharomycotina/).</title>
        <authorList>
            <person name="Morales L."/>
            <person name="Noel B."/>
            <person name="Porcel B."/>
            <person name="Marcet-Houben M."/>
            <person name="Hullo M-F."/>
            <person name="Sacerdot C."/>
            <person name="Tekaia F."/>
            <person name="Leh-Louis V."/>
            <person name="Despons L."/>
            <person name="Khanna V."/>
            <person name="Aury J-M."/>
            <person name="Barbe V."/>
            <person name="Couloux A."/>
            <person name="Labadie K."/>
            <person name="Pelletier E."/>
            <person name="Souciet J-L."/>
            <person name="Boekhout T."/>
            <person name="Gabaldon T."/>
            <person name="Wincker P."/>
            <person name="Dujon B."/>
        </authorList>
    </citation>
    <scope>NUCLEOTIDE SEQUENCE</scope>
    <source>
        <strain evidence="16">CBS 1993</strain>
    </source>
</reference>